<gene>
    <name evidence="2" type="ORF">J2Z40_003327</name>
</gene>
<organism evidence="2 3">
    <name type="scientific">Cytobacillus eiseniae</name>
    <dbReference type="NCBI Taxonomy" id="762947"/>
    <lineage>
        <taxon>Bacteria</taxon>
        <taxon>Bacillati</taxon>
        <taxon>Bacillota</taxon>
        <taxon>Bacilli</taxon>
        <taxon>Bacillales</taxon>
        <taxon>Bacillaceae</taxon>
        <taxon>Cytobacillus</taxon>
    </lineage>
</organism>
<dbReference type="InterPro" id="IPR037523">
    <property type="entry name" value="VOC_core"/>
</dbReference>
<evidence type="ECO:0000313" key="2">
    <source>
        <dbReference type="EMBL" id="MBP2242747.1"/>
    </source>
</evidence>
<dbReference type="CDD" id="cd06587">
    <property type="entry name" value="VOC"/>
    <property type="match status" value="1"/>
</dbReference>
<evidence type="ECO:0000313" key="3">
    <source>
        <dbReference type="Proteomes" id="UP001519293"/>
    </source>
</evidence>
<accession>A0ABS4RLQ6</accession>
<comment type="caution">
    <text evidence="2">The sequence shown here is derived from an EMBL/GenBank/DDBJ whole genome shotgun (WGS) entry which is preliminary data.</text>
</comment>
<protein>
    <submittedName>
        <fullName evidence="2">Lactoylglutathione lyase</fullName>
        <ecNumber evidence="2">4.4.1.5</ecNumber>
    </submittedName>
</protein>
<dbReference type="InterPro" id="IPR029068">
    <property type="entry name" value="Glyas_Bleomycin-R_OHBP_Dase"/>
</dbReference>
<reference evidence="2 3" key="1">
    <citation type="submission" date="2021-03" db="EMBL/GenBank/DDBJ databases">
        <title>Genomic Encyclopedia of Type Strains, Phase IV (KMG-IV): sequencing the most valuable type-strain genomes for metagenomic binning, comparative biology and taxonomic classification.</title>
        <authorList>
            <person name="Goeker M."/>
        </authorList>
    </citation>
    <scope>NUCLEOTIDE SEQUENCE [LARGE SCALE GENOMIC DNA]</scope>
    <source>
        <strain evidence="2 3">DSM 26675</strain>
    </source>
</reference>
<dbReference type="GO" id="GO:0004462">
    <property type="term" value="F:lactoylglutathione lyase activity"/>
    <property type="evidence" value="ECO:0007669"/>
    <property type="project" value="UniProtKB-EC"/>
</dbReference>
<evidence type="ECO:0000259" key="1">
    <source>
        <dbReference type="PROSITE" id="PS51819"/>
    </source>
</evidence>
<keyword evidence="2" id="KW-0456">Lyase</keyword>
<dbReference type="SUPFAM" id="SSF54593">
    <property type="entry name" value="Glyoxalase/Bleomycin resistance protein/Dihydroxybiphenyl dioxygenase"/>
    <property type="match status" value="1"/>
</dbReference>
<dbReference type="Proteomes" id="UP001519293">
    <property type="component" value="Unassembled WGS sequence"/>
</dbReference>
<dbReference type="Gene3D" id="3.10.180.10">
    <property type="entry name" value="2,3-Dihydroxybiphenyl 1,2-Dioxygenase, domain 1"/>
    <property type="match status" value="1"/>
</dbReference>
<feature type="domain" description="VOC" evidence="1">
    <location>
        <begin position="2"/>
        <end position="114"/>
    </location>
</feature>
<sequence>MKWHHAGIQVQNLLDSIAFYENVFDFSIEQFLSLPGEKIVFLKKGEIRIELIESGEAPVATNHIAWQVTDVGKWQEELGRKDIFPTEGPLKMSNGWEAVFYTGPNQEIIELIQVS</sequence>
<dbReference type="RefSeq" id="WP_066400152.1">
    <property type="nucleotide sequence ID" value="NZ_JAGIKZ010000026.1"/>
</dbReference>
<dbReference type="Pfam" id="PF00903">
    <property type="entry name" value="Glyoxalase"/>
    <property type="match status" value="1"/>
</dbReference>
<proteinExistence type="predicted"/>
<name>A0ABS4RLQ6_9BACI</name>
<keyword evidence="3" id="KW-1185">Reference proteome</keyword>
<dbReference type="EC" id="4.4.1.5" evidence="2"/>
<dbReference type="EMBL" id="JAGIKZ010000026">
    <property type="protein sequence ID" value="MBP2242747.1"/>
    <property type="molecule type" value="Genomic_DNA"/>
</dbReference>
<dbReference type="InterPro" id="IPR004360">
    <property type="entry name" value="Glyas_Fos-R_dOase_dom"/>
</dbReference>
<dbReference type="PROSITE" id="PS51819">
    <property type="entry name" value="VOC"/>
    <property type="match status" value="1"/>
</dbReference>